<comment type="similarity">
    <text evidence="3">Belongs to the FliG family.</text>
</comment>
<dbReference type="InterPro" id="IPR028263">
    <property type="entry name" value="FliG_N"/>
</dbReference>
<feature type="domain" description="Flagellar motor switch protein FliG N-terminal" evidence="13">
    <location>
        <begin position="9"/>
        <end position="111"/>
    </location>
</feature>
<protein>
    <recommendedName>
        <fullName evidence="4">Flagellar motor switch protein FliG</fullName>
    </recommendedName>
</protein>
<dbReference type="GO" id="GO:0071973">
    <property type="term" value="P:bacterial-type flagellum-dependent cell motility"/>
    <property type="evidence" value="ECO:0007669"/>
    <property type="project" value="InterPro"/>
</dbReference>
<dbReference type="InterPro" id="IPR011002">
    <property type="entry name" value="FliG_a-hlx"/>
</dbReference>
<dbReference type="GO" id="GO:0006935">
    <property type="term" value="P:chemotaxis"/>
    <property type="evidence" value="ECO:0007669"/>
    <property type="project" value="UniProtKB-KW"/>
</dbReference>
<dbReference type="PANTHER" id="PTHR30534">
    <property type="entry name" value="FLAGELLAR MOTOR SWITCH PROTEIN FLIG"/>
    <property type="match status" value="1"/>
</dbReference>
<feature type="domain" description="Flagellar motor switch protein FliG middle" evidence="12">
    <location>
        <begin position="123"/>
        <end position="195"/>
    </location>
</feature>
<dbReference type="GO" id="GO:0009425">
    <property type="term" value="C:bacterial-type flagellum basal body"/>
    <property type="evidence" value="ECO:0007669"/>
    <property type="project" value="UniProtKB-SubCell"/>
</dbReference>
<keyword evidence="5" id="KW-1003">Cell membrane</keyword>
<comment type="caution">
    <text evidence="14">The sequence shown here is derived from an EMBL/GenBank/DDBJ whole genome shotgun (WGS) entry which is preliminary data.</text>
</comment>
<dbReference type="PANTHER" id="PTHR30534:SF0">
    <property type="entry name" value="FLAGELLAR MOTOR SWITCH PROTEIN FLIG"/>
    <property type="match status" value="1"/>
</dbReference>
<dbReference type="GO" id="GO:0003774">
    <property type="term" value="F:cytoskeletal motor activity"/>
    <property type="evidence" value="ECO:0007669"/>
    <property type="project" value="InterPro"/>
</dbReference>
<dbReference type="InterPro" id="IPR000090">
    <property type="entry name" value="Flg_Motor_Flig"/>
</dbReference>
<evidence type="ECO:0000259" key="13">
    <source>
        <dbReference type="Pfam" id="PF14842"/>
    </source>
</evidence>
<keyword evidence="14" id="KW-0969">Cilium</keyword>
<evidence type="ECO:0000259" key="12">
    <source>
        <dbReference type="Pfam" id="PF14841"/>
    </source>
</evidence>
<evidence type="ECO:0000256" key="2">
    <source>
        <dbReference type="ARBA" id="ARBA00004413"/>
    </source>
</evidence>
<dbReference type="PRINTS" id="PR00954">
    <property type="entry name" value="FLGMOTORFLIG"/>
</dbReference>
<keyword evidence="8" id="KW-0472">Membrane</keyword>
<evidence type="ECO:0000256" key="9">
    <source>
        <dbReference type="ARBA" id="ARBA00023143"/>
    </source>
</evidence>
<dbReference type="Proteomes" id="UP000782312">
    <property type="component" value="Unassembled WGS sequence"/>
</dbReference>
<evidence type="ECO:0000256" key="1">
    <source>
        <dbReference type="ARBA" id="ARBA00004117"/>
    </source>
</evidence>
<reference evidence="14" key="1">
    <citation type="submission" date="2020-07" db="EMBL/GenBank/DDBJ databases">
        <title>Huge and variable diversity of episymbiotic CPR bacteria and DPANN archaea in groundwater ecosystems.</title>
        <authorList>
            <person name="He C.Y."/>
            <person name="Keren R."/>
            <person name="Whittaker M."/>
            <person name="Farag I.F."/>
            <person name="Doudna J."/>
            <person name="Cate J.H.D."/>
            <person name="Banfield J.F."/>
        </authorList>
    </citation>
    <scope>NUCLEOTIDE SEQUENCE</scope>
    <source>
        <strain evidence="14">NC_groundwater_763_Ag_S-0.2um_68_21</strain>
    </source>
</reference>
<keyword evidence="14" id="KW-0282">Flagellum</keyword>
<evidence type="ECO:0000256" key="6">
    <source>
        <dbReference type="ARBA" id="ARBA00022500"/>
    </source>
</evidence>
<evidence type="ECO:0000256" key="7">
    <source>
        <dbReference type="ARBA" id="ARBA00022779"/>
    </source>
</evidence>
<sequence>MVRAASVDKLNGSEKAAILLLNIGEELAAKVLQKMAEDEIQHLGNYMASIGVVAPDAAKKVNQEFLARLAGGPTKGFNVGNVASVRKLLEAALGADQAESVISNLSVPTEEAGIETLRILDAKTIANFLKNEHPQTIALILAHLESEKSSDVLSYLSEAIRGEVAYRMATLDRIPPGIINDLDTILGNELAASGSGQSQMVGGVASVAELLNHVDKANENLIISKIEELNPELADNIRQLMFTFDDLIFVDDRGIQLILREVSNEELTIGLKGAGDEVKEKLFKNLSERAAAMIKEDLESMGPVRLSDVEKAQQNIVRIAKRLEDEGKIIIARGGGGDVFL</sequence>
<dbReference type="InterPro" id="IPR023087">
    <property type="entry name" value="Flg_Motor_Flig_C"/>
</dbReference>
<dbReference type="Pfam" id="PF14841">
    <property type="entry name" value="FliG_M"/>
    <property type="match status" value="1"/>
</dbReference>
<dbReference type="Pfam" id="PF01706">
    <property type="entry name" value="FliG_C"/>
    <property type="match status" value="1"/>
</dbReference>
<evidence type="ECO:0000256" key="8">
    <source>
        <dbReference type="ARBA" id="ARBA00023136"/>
    </source>
</evidence>
<keyword evidence="7" id="KW-0283">Flagellar rotation</keyword>
<gene>
    <name evidence="14" type="primary">fliG</name>
    <name evidence="14" type="ORF">HYZ11_15315</name>
</gene>
<proteinExistence type="inferred from homology"/>
<feature type="domain" description="Flagellar motor switch protein FliG C-terminal" evidence="11">
    <location>
        <begin position="225"/>
        <end position="331"/>
    </location>
</feature>
<comment type="function">
    <text evidence="10">FliG is one of three proteins (FliG, FliN, FliM) that forms the rotor-mounted switch complex (C ring), located at the base of the basal body. This complex interacts with the CheY and CheZ chemotaxis proteins, in addition to contacting components of the motor that determine the direction of flagellar rotation.</text>
</comment>
<accession>A0A932I4D0</accession>
<keyword evidence="14" id="KW-0966">Cell projection</keyword>
<keyword evidence="9" id="KW-0975">Bacterial flagellum</keyword>
<dbReference type="SUPFAM" id="SSF48029">
    <property type="entry name" value="FliG"/>
    <property type="match status" value="2"/>
</dbReference>
<evidence type="ECO:0000259" key="11">
    <source>
        <dbReference type="Pfam" id="PF01706"/>
    </source>
</evidence>
<evidence type="ECO:0000256" key="5">
    <source>
        <dbReference type="ARBA" id="ARBA00022475"/>
    </source>
</evidence>
<dbReference type="EMBL" id="JACPUR010000037">
    <property type="protein sequence ID" value="MBI3128974.1"/>
    <property type="molecule type" value="Genomic_DNA"/>
</dbReference>
<dbReference type="FunFam" id="1.10.220.30:FF:000001">
    <property type="entry name" value="Flagellar motor switch protein FliG"/>
    <property type="match status" value="1"/>
</dbReference>
<dbReference type="AlphaFoldDB" id="A0A932I4D0"/>
<dbReference type="NCBIfam" id="TIGR00207">
    <property type="entry name" value="fliG"/>
    <property type="match status" value="1"/>
</dbReference>
<evidence type="ECO:0000313" key="15">
    <source>
        <dbReference type="Proteomes" id="UP000782312"/>
    </source>
</evidence>
<dbReference type="InterPro" id="IPR032779">
    <property type="entry name" value="FliG_M"/>
</dbReference>
<dbReference type="Gene3D" id="1.10.220.30">
    <property type="match status" value="3"/>
</dbReference>
<keyword evidence="6" id="KW-0145">Chemotaxis</keyword>
<organism evidence="14 15">
    <name type="scientific">Tectimicrobiota bacterium</name>
    <dbReference type="NCBI Taxonomy" id="2528274"/>
    <lineage>
        <taxon>Bacteria</taxon>
        <taxon>Pseudomonadati</taxon>
        <taxon>Nitrospinota/Tectimicrobiota group</taxon>
        <taxon>Candidatus Tectimicrobiota</taxon>
    </lineage>
</organism>
<dbReference type="GO" id="GO:0005886">
    <property type="term" value="C:plasma membrane"/>
    <property type="evidence" value="ECO:0007669"/>
    <property type="project" value="UniProtKB-SubCell"/>
</dbReference>
<dbReference type="Pfam" id="PF14842">
    <property type="entry name" value="FliG_N"/>
    <property type="match status" value="1"/>
</dbReference>
<dbReference type="PIRSF" id="PIRSF003161">
    <property type="entry name" value="FliG"/>
    <property type="match status" value="1"/>
</dbReference>
<evidence type="ECO:0000313" key="14">
    <source>
        <dbReference type="EMBL" id="MBI3128974.1"/>
    </source>
</evidence>
<evidence type="ECO:0000256" key="3">
    <source>
        <dbReference type="ARBA" id="ARBA00010299"/>
    </source>
</evidence>
<name>A0A932I4D0_UNCTE</name>
<comment type="subcellular location">
    <subcellularLocation>
        <location evidence="1">Bacterial flagellum basal body</location>
    </subcellularLocation>
    <subcellularLocation>
        <location evidence="2">Cell membrane</location>
        <topology evidence="2">Peripheral membrane protein</topology>
        <orientation evidence="2">Cytoplasmic side</orientation>
    </subcellularLocation>
</comment>
<evidence type="ECO:0000256" key="4">
    <source>
        <dbReference type="ARBA" id="ARBA00021870"/>
    </source>
</evidence>
<evidence type="ECO:0000256" key="10">
    <source>
        <dbReference type="ARBA" id="ARBA00025598"/>
    </source>
</evidence>